<dbReference type="GO" id="GO:0050667">
    <property type="term" value="P:homocysteine metabolic process"/>
    <property type="evidence" value="ECO:0007669"/>
    <property type="project" value="TreeGrafter"/>
</dbReference>
<protein>
    <submittedName>
        <fullName evidence="10">Methionine synthase (inferred by orthology to a human protein)</fullName>
    </submittedName>
</protein>
<dbReference type="PANTHER" id="PTHR45833">
    <property type="entry name" value="METHIONINE SYNTHASE"/>
    <property type="match status" value="1"/>
</dbReference>
<keyword evidence="2" id="KW-0489">Methyltransferase</keyword>
<organism evidence="10">
    <name type="scientific">Anisakis simplex</name>
    <name type="common">Herring worm</name>
    <dbReference type="NCBI Taxonomy" id="6269"/>
    <lineage>
        <taxon>Eukaryota</taxon>
        <taxon>Metazoa</taxon>
        <taxon>Ecdysozoa</taxon>
        <taxon>Nematoda</taxon>
        <taxon>Chromadorea</taxon>
        <taxon>Rhabditida</taxon>
        <taxon>Spirurina</taxon>
        <taxon>Ascaridomorpha</taxon>
        <taxon>Ascaridoidea</taxon>
        <taxon>Anisakidae</taxon>
        <taxon>Anisakis</taxon>
        <taxon>Anisakis simplex complex</taxon>
    </lineage>
</organism>
<dbReference type="GO" id="GO:0008705">
    <property type="term" value="F:methionine synthase activity"/>
    <property type="evidence" value="ECO:0007669"/>
    <property type="project" value="TreeGrafter"/>
</dbReference>
<dbReference type="GO" id="GO:0031419">
    <property type="term" value="F:cobalamin binding"/>
    <property type="evidence" value="ECO:0007669"/>
    <property type="project" value="UniProtKB-KW"/>
</dbReference>
<keyword evidence="5" id="KW-0479">Metal-binding</keyword>
<accession>A0A0M3JMP2</accession>
<dbReference type="Gene3D" id="3.20.20.20">
    <property type="entry name" value="Dihydropteroate synthase-like"/>
    <property type="match status" value="1"/>
</dbReference>
<dbReference type="WBParaSite" id="ASIM_0000893001-mRNA-1">
    <property type="protein sequence ID" value="ASIM_0000893001-mRNA-1"/>
    <property type="gene ID" value="ASIM_0000893001"/>
</dbReference>
<dbReference type="PANTHER" id="PTHR45833:SF1">
    <property type="entry name" value="METHIONINE SYNTHASE"/>
    <property type="match status" value="1"/>
</dbReference>
<name>A0A0M3JMP2_ANISI</name>
<dbReference type="GO" id="GO:0046872">
    <property type="term" value="F:metal ion binding"/>
    <property type="evidence" value="ECO:0007669"/>
    <property type="project" value="UniProtKB-KW"/>
</dbReference>
<dbReference type="Pfam" id="PF00809">
    <property type="entry name" value="Pterin_bind"/>
    <property type="match status" value="1"/>
</dbReference>
<dbReference type="GO" id="GO:0005829">
    <property type="term" value="C:cytosol"/>
    <property type="evidence" value="ECO:0007669"/>
    <property type="project" value="TreeGrafter"/>
</dbReference>
<evidence type="ECO:0000256" key="2">
    <source>
        <dbReference type="ARBA" id="ARBA00022603"/>
    </source>
</evidence>
<sequence length="127" mass="14389">MQKLKLQKKLAGCHVSGGVSNLSFSFRGMELIRESLHSVFLYHAIKSGLDMGIVNAGALPLYSLIPEELLKICEDLLWNRDPQATEKMLKLAQTLSNPDKKENLETDAWRKETVEKRLEYALVKVCD</sequence>
<dbReference type="GO" id="GO:0032259">
    <property type="term" value="P:methylation"/>
    <property type="evidence" value="ECO:0007669"/>
    <property type="project" value="UniProtKB-KW"/>
</dbReference>
<keyword evidence="9" id="KW-1185">Reference proteome</keyword>
<dbReference type="InterPro" id="IPR011005">
    <property type="entry name" value="Dihydropteroate_synth-like_sf"/>
</dbReference>
<proteinExistence type="inferred from homology"/>
<evidence type="ECO:0000256" key="1">
    <source>
        <dbReference type="ARBA" id="ARBA00010398"/>
    </source>
</evidence>
<dbReference type="Proteomes" id="UP000267096">
    <property type="component" value="Unassembled WGS sequence"/>
</dbReference>
<keyword evidence="3" id="KW-0846">Cobalamin</keyword>
<dbReference type="InterPro" id="IPR050554">
    <property type="entry name" value="Met_Synthase/Corrinoid"/>
</dbReference>
<dbReference type="InterPro" id="IPR000489">
    <property type="entry name" value="Pterin-binding_dom"/>
</dbReference>
<evidence type="ECO:0000313" key="10">
    <source>
        <dbReference type="WBParaSite" id="ASIM_0000893001-mRNA-1"/>
    </source>
</evidence>
<gene>
    <name evidence="8" type="ORF">ASIM_LOCUS8678</name>
</gene>
<dbReference type="AlphaFoldDB" id="A0A0M3JMP2"/>
<evidence type="ECO:0000259" key="7">
    <source>
        <dbReference type="Pfam" id="PF00809"/>
    </source>
</evidence>
<feature type="domain" description="Pterin-binding" evidence="7">
    <location>
        <begin position="2"/>
        <end position="55"/>
    </location>
</feature>
<evidence type="ECO:0000313" key="8">
    <source>
        <dbReference type="EMBL" id="VDK33588.1"/>
    </source>
</evidence>
<dbReference type="EMBL" id="UYRR01024243">
    <property type="protein sequence ID" value="VDK33588.1"/>
    <property type="molecule type" value="Genomic_DNA"/>
</dbReference>
<evidence type="ECO:0000256" key="4">
    <source>
        <dbReference type="ARBA" id="ARBA00022679"/>
    </source>
</evidence>
<keyword evidence="4" id="KW-0808">Transferase</keyword>
<evidence type="ECO:0000256" key="3">
    <source>
        <dbReference type="ARBA" id="ARBA00022628"/>
    </source>
</evidence>
<dbReference type="OrthoDB" id="261426at2759"/>
<evidence type="ECO:0000313" key="9">
    <source>
        <dbReference type="Proteomes" id="UP000267096"/>
    </source>
</evidence>
<evidence type="ECO:0000256" key="5">
    <source>
        <dbReference type="ARBA" id="ARBA00022723"/>
    </source>
</evidence>
<dbReference type="GO" id="GO:0046653">
    <property type="term" value="P:tetrahydrofolate metabolic process"/>
    <property type="evidence" value="ECO:0007669"/>
    <property type="project" value="TreeGrafter"/>
</dbReference>
<dbReference type="SUPFAM" id="SSF51717">
    <property type="entry name" value="Dihydropteroate synthetase-like"/>
    <property type="match status" value="1"/>
</dbReference>
<reference evidence="10" key="1">
    <citation type="submission" date="2017-02" db="UniProtKB">
        <authorList>
            <consortium name="WormBaseParasite"/>
        </authorList>
    </citation>
    <scope>IDENTIFICATION</scope>
</reference>
<comment type="similarity">
    <text evidence="1">Belongs to the vitamin-B12 dependent methionine synthase family.</text>
</comment>
<reference evidence="8 9" key="2">
    <citation type="submission" date="2018-11" db="EMBL/GenBank/DDBJ databases">
        <authorList>
            <consortium name="Pathogen Informatics"/>
        </authorList>
    </citation>
    <scope>NUCLEOTIDE SEQUENCE [LARGE SCALE GENOMIC DNA]</scope>
</reference>
<keyword evidence="6" id="KW-0170">Cobalt</keyword>
<evidence type="ECO:0000256" key="6">
    <source>
        <dbReference type="ARBA" id="ARBA00023285"/>
    </source>
</evidence>